<dbReference type="OrthoDB" id="5371646at2759"/>
<evidence type="ECO:0000313" key="2">
    <source>
        <dbReference type="EMBL" id="KAF2743931.1"/>
    </source>
</evidence>
<proteinExistence type="predicted"/>
<evidence type="ECO:0000256" key="1">
    <source>
        <dbReference type="SAM" id="MobiDB-lite"/>
    </source>
</evidence>
<feature type="region of interest" description="Disordered" evidence="1">
    <location>
        <begin position="61"/>
        <end position="135"/>
    </location>
</feature>
<name>A0A6A6V3Q4_9PLEO</name>
<accession>A0A6A6V3Q4</accession>
<dbReference type="EMBL" id="MU006593">
    <property type="protein sequence ID" value="KAF2743931.1"/>
    <property type="molecule type" value="Genomic_DNA"/>
</dbReference>
<protein>
    <submittedName>
        <fullName evidence="2">Uncharacterized protein</fullName>
    </submittedName>
</protein>
<dbReference type="Proteomes" id="UP000799440">
    <property type="component" value="Unassembled WGS sequence"/>
</dbReference>
<reference evidence="2" key="1">
    <citation type="journal article" date="2020" name="Stud. Mycol.">
        <title>101 Dothideomycetes genomes: a test case for predicting lifestyles and emergence of pathogens.</title>
        <authorList>
            <person name="Haridas S."/>
            <person name="Albert R."/>
            <person name="Binder M."/>
            <person name="Bloem J."/>
            <person name="Labutti K."/>
            <person name="Salamov A."/>
            <person name="Andreopoulos B."/>
            <person name="Baker S."/>
            <person name="Barry K."/>
            <person name="Bills G."/>
            <person name="Bluhm B."/>
            <person name="Cannon C."/>
            <person name="Castanera R."/>
            <person name="Culley D."/>
            <person name="Daum C."/>
            <person name="Ezra D."/>
            <person name="Gonzalez J."/>
            <person name="Henrissat B."/>
            <person name="Kuo A."/>
            <person name="Liang C."/>
            <person name="Lipzen A."/>
            <person name="Lutzoni F."/>
            <person name="Magnuson J."/>
            <person name="Mondo S."/>
            <person name="Nolan M."/>
            <person name="Ohm R."/>
            <person name="Pangilinan J."/>
            <person name="Park H.-J."/>
            <person name="Ramirez L."/>
            <person name="Alfaro M."/>
            <person name="Sun H."/>
            <person name="Tritt A."/>
            <person name="Yoshinaga Y."/>
            <person name="Zwiers L.-H."/>
            <person name="Turgeon B."/>
            <person name="Goodwin S."/>
            <person name="Spatafora J."/>
            <person name="Crous P."/>
            <person name="Grigoriev I."/>
        </authorList>
    </citation>
    <scope>NUCLEOTIDE SEQUENCE</scope>
    <source>
        <strain evidence="2">CBS 119925</strain>
    </source>
</reference>
<organism evidence="2 3">
    <name type="scientific">Sporormia fimetaria CBS 119925</name>
    <dbReference type="NCBI Taxonomy" id="1340428"/>
    <lineage>
        <taxon>Eukaryota</taxon>
        <taxon>Fungi</taxon>
        <taxon>Dikarya</taxon>
        <taxon>Ascomycota</taxon>
        <taxon>Pezizomycotina</taxon>
        <taxon>Dothideomycetes</taxon>
        <taxon>Pleosporomycetidae</taxon>
        <taxon>Pleosporales</taxon>
        <taxon>Sporormiaceae</taxon>
        <taxon>Sporormia</taxon>
    </lineage>
</organism>
<sequence length="135" mass="14862">MAESTGKGWSDSERLTYLVALMEQSSPRLDFNGTPRPEGRSLIACQRMVQRLKDTVKDDLAALKAGQPLPGDADGDDAPKTPAKTPKRKAVAKDTDGSPKKRGRKPKKQEQDDEQNDQAEQGIKEKQQEEGEDEA</sequence>
<evidence type="ECO:0000313" key="3">
    <source>
        <dbReference type="Proteomes" id="UP000799440"/>
    </source>
</evidence>
<keyword evidence="3" id="KW-1185">Reference proteome</keyword>
<dbReference type="AlphaFoldDB" id="A0A6A6V3Q4"/>
<gene>
    <name evidence="2" type="ORF">M011DRAFT_489451</name>
</gene>